<dbReference type="Proteomes" id="UP000030008">
    <property type="component" value="Unassembled WGS sequence"/>
</dbReference>
<evidence type="ECO:0000256" key="5">
    <source>
        <dbReference type="ARBA" id="ARBA00023125"/>
    </source>
</evidence>
<organism evidence="12 13">
    <name type="scientific">Clostridium innocuum</name>
    <dbReference type="NCBI Taxonomy" id="1522"/>
    <lineage>
        <taxon>Bacteria</taxon>
        <taxon>Bacillati</taxon>
        <taxon>Bacillota</taxon>
        <taxon>Clostridia</taxon>
        <taxon>Eubacteriales</taxon>
        <taxon>Clostridiaceae</taxon>
        <taxon>Clostridium</taxon>
    </lineage>
</organism>
<keyword evidence="4" id="KW-0805">Transcription regulation</keyword>
<dbReference type="Gene3D" id="3.40.50.2300">
    <property type="match status" value="1"/>
</dbReference>
<dbReference type="PROSITE" id="PS51755">
    <property type="entry name" value="OMPR_PHOB"/>
    <property type="match status" value="1"/>
</dbReference>
<dbReference type="GO" id="GO:0006355">
    <property type="term" value="P:regulation of DNA-templated transcription"/>
    <property type="evidence" value="ECO:0007669"/>
    <property type="project" value="InterPro"/>
</dbReference>
<dbReference type="GO" id="GO:0000156">
    <property type="term" value="F:phosphorelay response regulator activity"/>
    <property type="evidence" value="ECO:0007669"/>
    <property type="project" value="TreeGrafter"/>
</dbReference>
<dbReference type="InterPro" id="IPR036388">
    <property type="entry name" value="WH-like_DNA-bd_sf"/>
</dbReference>
<evidence type="ECO:0000313" key="12">
    <source>
        <dbReference type="EMBL" id="KGJ51939.1"/>
    </source>
</evidence>
<dbReference type="Gene3D" id="1.10.10.10">
    <property type="entry name" value="Winged helix-like DNA-binding domain superfamily/Winged helix DNA-binding domain"/>
    <property type="match status" value="1"/>
</dbReference>
<feature type="domain" description="OmpR/PhoB-type" evidence="11">
    <location>
        <begin position="126"/>
        <end position="219"/>
    </location>
</feature>
<dbReference type="AlphaFoldDB" id="A0A099I1X8"/>
<comment type="function">
    <text evidence="7">May play the central regulatory role in sporulation. It may be an element of the effector pathway responsible for the activation of sporulation genes in response to nutritional stress. Spo0A may act in concert with spo0H (a sigma factor) to control the expression of some genes that are critical to the sporulation process.</text>
</comment>
<dbReference type="EMBL" id="JQIF01000092">
    <property type="protein sequence ID" value="KGJ51939.1"/>
    <property type="molecule type" value="Genomic_DNA"/>
</dbReference>
<evidence type="ECO:0000256" key="1">
    <source>
        <dbReference type="ARBA" id="ARBA00018672"/>
    </source>
</evidence>
<evidence type="ECO:0000256" key="8">
    <source>
        <dbReference type="PROSITE-ProRule" id="PRU00169"/>
    </source>
</evidence>
<gene>
    <name evidence="12" type="ORF">CIAN88_17705</name>
</gene>
<evidence type="ECO:0000259" key="11">
    <source>
        <dbReference type="PROSITE" id="PS51755"/>
    </source>
</evidence>
<dbReference type="GO" id="GO:0005829">
    <property type="term" value="C:cytosol"/>
    <property type="evidence" value="ECO:0007669"/>
    <property type="project" value="TreeGrafter"/>
</dbReference>
<protein>
    <recommendedName>
        <fullName evidence="1">Stage 0 sporulation protein A homolog</fullName>
    </recommendedName>
</protein>
<keyword evidence="3" id="KW-0902">Two-component regulatory system</keyword>
<accession>A0A099I1X8</accession>
<dbReference type="CDD" id="cd00383">
    <property type="entry name" value="trans_reg_C"/>
    <property type="match status" value="1"/>
</dbReference>
<dbReference type="SMART" id="SM00862">
    <property type="entry name" value="Trans_reg_C"/>
    <property type="match status" value="1"/>
</dbReference>
<dbReference type="GO" id="GO:0032993">
    <property type="term" value="C:protein-DNA complex"/>
    <property type="evidence" value="ECO:0007669"/>
    <property type="project" value="TreeGrafter"/>
</dbReference>
<proteinExistence type="predicted"/>
<dbReference type="PROSITE" id="PS50110">
    <property type="entry name" value="RESPONSE_REGULATORY"/>
    <property type="match status" value="1"/>
</dbReference>
<feature type="DNA-binding region" description="OmpR/PhoB-type" evidence="9">
    <location>
        <begin position="126"/>
        <end position="219"/>
    </location>
</feature>
<sequence>MDKRILLVEDEEDTREAVSEFLSEAGFQVTVAKDGEIAMELLRNNLYDMVVLDIMLPKVNGFVVLNWLRKRSQIPVLMLTAMHDEYTQLMSFDEQADDYITKPFSLRLLQKRMEALFRRVRPQNSTDIWQYQDIEVDFNGFQASIKKEPVDLKPKEILLLKLLLEHPNQVLTRDQILDCLWKEEAPMDRVIDVYIKNLRKKLHLDCIVTVKGIGYKYEDRL</sequence>
<dbReference type="PANTHER" id="PTHR48111:SF21">
    <property type="entry name" value="DNA-BINDING DUAL MASTER TRANSCRIPTIONAL REGULATOR RPAA"/>
    <property type="match status" value="1"/>
</dbReference>
<evidence type="ECO:0000256" key="3">
    <source>
        <dbReference type="ARBA" id="ARBA00023012"/>
    </source>
</evidence>
<keyword evidence="6" id="KW-0804">Transcription</keyword>
<comment type="caution">
    <text evidence="12">The sequence shown here is derived from an EMBL/GenBank/DDBJ whole genome shotgun (WGS) entry which is preliminary data.</text>
</comment>
<dbReference type="PANTHER" id="PTHR48111">
    <property type="entry name" value="REGULATOR OF RPOS"/>
    <property type="match status" value="1"/>
</dbReference>
<evidence type="ECO:0000313" key="13">
    <source>
        <dbReference type="Proteomes" id="UP000030008"/>
    </source>
</evidence>
<evidence type="ECO:0000256" key="6">
    <source>
        <dbReference type="ARBA" id="ARBA00023163"/>
    </source>
</evidence>
<feature type="domain" description="Response regulatory" evidence="10">
    <location>
        <begin position="4"/>
        <end position="117"/>
    </location>
</feature>
<dbReference type="CDD" id="cd17574">
    <property type="entry name" value="REC_OmpR"/>
    <property type="match status" value="1"/>
</dbReference>
<dbReference type="Pfam" id="PF00072">
    <property type="entry name" value="Response_reg"/>
    <property type="match status" value="1"/>
</dbReference>
<dbReference type="InterPro" id="IPR001867">
    <property type="entry name" value="OmpR/PhoB-type_DNA-bd"/>
</dbReference>
<dbReference type="GO" id="GO:0000976">
    <property type="term" value="F:transcription cis-regulatory region binding"/>
    <property type="evidence" value="ECO:0007669"/>
    <property type="project" value="TreeGrafter"/>
</dbReference>
<evidence type="ECO:0000256" key="4">
    <source>
        <dbReference type="ARBA" id="ARBA00023015"/>
    </source>
</evidence>
<name>A0A099I1X8_CLOIN</name>
<dbReference type="FunFam" id="3.40.50.2300:FF:000001">
    <property type="entry name" value="DNA-binding response regulator PhoB"/>
    <property type="match status" value="1"/>
</dbReference>
<dbReference type="SUPFAM" id="SSF52172">
    <property type="entry name" value="CheY-like"/>
    <property type="match status" value="1"/>
</dbReference>
<keyword evidence="2 8" id="KW-0597">Phosphoprotein</keyword>
<evidence type="ECO:0000256" key="9">
    <source>
        <dbReference type="PROSITE-ProRule" id="PRU01091"/>
    </source>
</evidence>
<dbReference type="InterPro" id="IPR011006">
    <property type="entry name" value="CheY-like_superfamily"/>
</dbReference>
<dbReference type="InterPro" id="IPR039420">
    <property type="entry name" value="WalR-like"/>
</dbReference>
<dbReference type="RefSeq" id="WP_021420594.1">
    <property type="nucleotide sequence ID" value="NZ_BAABYY010000001.1"/>
</dbReference>
<dbReference type="Pfam" id="PF00486">
    <property type="entry name" value="Trans_reg_C"/>
    <property type="match status" value="1"/>
</dbReference>
<dbReference type="InterPro" id="IPR001789">
    <property type="entry name" value="Sig_transdc_resp-reg_receiver"/>
</dbReference>
<evidence type="ECO:0000259" key="10">
    <source>
        <dbReference type="PROSITE" id="PS50110"/>
    </source>
</evidence>
<dbReference type="SMART" id="SM00448">
    <property type="entry name" value="REC"/>
    <property type="match status" value="1"/>
</dbReference>
<feature type="modified residue" description="4-aspartylphosphate" evidence="8">
    <location>
        <position position="53"/>
    </location>
</feature>
<reference evidence="12 13" key="1">
    <citation type="submission" date="2014-08" db="EMBL/GenBank/DDBJ databases">
        <title>Clostridium innocuum, an unnegligible vancomycin-resistant pathogen causing extra-intestinal infections.</title>
        <authorList>
            <person name="Feng Y."/>
            <person name="Chiu C.-H."/>
        </authorList>
    </citation>
    <scope>NUCLEOTIDE SEQUENCE [LARGE SCALE GENOMIC DNA]</scope>
    <source>
        <strain evidence="12 13">AN88</strain>
    </source>
</reference>
<keyword evidence="5 9" id="KW-0238">DNA-binding</keyword>
<evidence type="ECO:0000256" key="7">
    <source>
        <dbReference type="ARBA" id="ARBA00024867"/>
    </source>
</evidence>
<evidence type="ECO:0000256" key="2">
    <source>
        <dbReference type="ARBA" id="ARBA00022553"/>
    </source>
</evidence>